<feature type="compositionally biased region" description="Low complexity" evidence="1">
    <location>
        <begin position="39"/>
        <end position="55"/>
    </location>
</feature>
<protein>
    <recommendedName>
        <fullName evidence="2">Protein kinase domain-containing protein</fullName>
    </recommendedName>
</protein>
<dbReference type="PANTHER" id="PTHR24359:SF37">
    <property type="entry name" value="PROTEIN KINASE DOMAIN-CONTAINING PROTEIN"/>
    <property type="match status" value="1"/>
</dbReference>
<evidence type="ECO:0000313" key="4">
    <source>
        <dbReference type="Proteomes" id="UP001275084"/>
    </source>
</evidence>
<comment type="caution">
    <text evidence="3">The sequence shown here is derived from an EMBL/GenBank/DDBJ whole genome shotgun (WGS) entry which is preliminary data.</text>
</comment>
<dbReference type="SUPFAM" id="SSF56112">
    <property type="entry name" value="Protein kinase-like (PK-like)"/>
    <property type="match status" value="1"/>
</dbReference>
<dbReference type="InterPro" id="IPR011009">
    <property type="entry name" value="Kinase-like_dom_sf"/>
</dbReference>
<evidence type="ECO:0000256" key="1">
    <source>
        <dbReference type="SAM" id="MobiDB-lite"/>
    </source>
</evidence>
<evidence type="ECO:0000313" key="3">
    <source>
        <dbReference type="EMBL" id="KAK3346118.1"/>
    </source>
</evidence>
<dbReference type="Pfam" id="PF00069">
    <property type="entry name" value="Pkinase"/>
    <property type="match status" value="1"/>
</dbReference>
<reference evidence="3" key="2">
    <citation type="submission" date="2023-06" db="EMBL/GenBank/DDBJ databases">
        <authorList>
            <consortium name="Lawrence Berkeley National Laboratory"/>
            <person name="Haridas S."/>
            <person name="Hensen N."/>
            <person name="Bonometti L."/>
            <person name="Westerberg I."/>
            <person name="Brannstrom I.O."/>
            <person name="Guillou S."/>
            <person name="Cros-Aarteil S."/>
            <person name="Calhoun S."/>
            <person name="Kuo A."/>
            <person name="Mondo S."/>
            <person name="Pangilinan J."/>
            <person name="Riley R."/>
            <person name="Labutti K."/>
            <person name="Andreopoulos B."/>
            <person name="Lipzen A."/>
            <person name="Chen C."/>
            <person name="Yanf M."/>
            <person name="Daum C."/>
            <person name="Ng V."/>
            <person name="Clum A."/>
            <person name="Steindorff A."/>
            <person name="Ohm R."/>
            <person name="Martin F."/>
            <person name="Silar P."/>
            <person name="Natvig D."/>
            <person name="Lalanne C."/>
            <person name="Gautier V."/>
            <person name="Ament-Velasquez S.L."/>
            <person name="Kruys A."/>
            <person name="Hutchinson M.I."/>
            <person name="Powell A.J."/>
            <person name="Barry K."/>
            <person name="Miller A.N."/>
            <person name="Grigoriev I.V."/>
            <person name="Debuchy R."/>
            <person name="Gladieux P."/>
            <person name="Thoren M.H."/>
            <person name="Johannesson H."/>
        </authorList>
    </citation>
    <scope>NUCLEOTIDE SEQUENCE</scope>
    <source>
        <strain evidence="3">CBS 955.72</strain>
    </source>
</reference>
<dbReference type="SMART" id="SM00220">
    <property type="entry name" value="S_TKc"/>
    <property type="match status" value="1"/>
</dbReference>
<sequence length="800" mass="90265">MDLGTDMDMDTMNMDPKTLPSIVAQGQPVDVLQAGGQFSGSRSTSSPASRSSINSLEDDFDESDLSGSATSYNLQSPQPRNKYPKHSLGTGIQGPDDHKQYNNNYHDGIAQTKVQLDQWSQVSDRGLGLEGQHIARVAPTIEPTHYSLVLSTDYLIERVKKDLEPNISVFFPKSEKYFLPWTVLHKVLSTNTVLRLLQILNQDGLSELDLVKLANRIAPPLSSLSTGDGVNKQYRRTFATLILVRLENTIFDFVEVALDDEKLLKVDVTLKGQVTLDGDAQPSLNVLFNSDDWSVEKIKGFKRIRWELSPTFFAVKWEPGAGGNEVENMTLAKRVRYQLRSIEEILPFEPVDREAITGGFSEVRFFCLHEDQQDLTRYTRREKDNYIAVKTLNNDRKGSDEQQKAYIDEVYVMERLASTISSPHIAKLLATIEVPRAVSHQQRSDYHLIMEAADRSLDKLWVYREWWETQSVDYPSLAKWVSRQCYGLADALSMLHNLPKQSDDRNDKTHGLHCDIKPENILHYQSWKLDPLAMPRGTVDEELGVLQLSDFGLSSFHSTMSVENQRVVGNSLDYAAPETDFLLTRSPAADVWHLGCLFMDFASWLAGGPEGYSAFCSRRLTRALRGEMCRFATFTPNKKEGSLSSSQGDETTVEVNPKVLEQATYLCRHRNSSRFIRELCHLAVNYMLVMRDTNQTQMPIEYSSEWCDGKAIKDRLTSIQVAEVLRSMAARDDDSYFAPSAVGDEFVPFEDPRWRRSSLFFNMSVKQLRAISRKVKSGFGLEEAGLTQPGVTVVKGPGAG</sequence>
<accession>A0AAJ0HAP9</accession>
<dbReference type="PROSITE" id="PS50011">
    <property type="entry name" value="PROTEIN_KINASE_DOM"/>
    <property type="match status" value="1"/>
</dbReference>
<dbReference type="CDD" id="cd00180">
    <property type="entry name" value="PKc"/>
    <property type="match status" value="1"/>
</dbReference>
<feature type="compositionally biased region" description="Polar residues" evidence="1">
    <location>
        <begin position="69"/>
        <end position="79"/>
    </location>
</feature>
<dbReference type="Proteomes" id="UP001275084">
    <property type="component" value="Unassembled WGS sequence"/>
</dbReference>
<dbReference type="InterPro" id="IPR000719">
    <property type="entry name" value="Prot_kinase_dom"/>
</dbReference>
<dbReference type="GO" id="GO:0004674">
    <property type="term" value="F:protein serine/threonine kinase activity"/>
    <property type="evidence" value="ECO:0007669"/>
    <property type="project" value="TreeGrafter"/>
</dbReference>
<dbReference type="EMBL" id="JAUIQD010000006">
    <property type="protein sequence ID" value="KAK3346118.1"/>
    <property type="molecule type" value="Genomic_DNA"/>
</dbReference>
<name>A0AAJ0HAP9_9PEZI</name>
<evidence type="ECO:0000259" key="2">
    <source>
        <dbReference type="PROSITE" id="PS50011"/>
    </source>
</evidence>
<dbReference type="Gene3D" id="1.10.510.10">
    <property type="entry name" value="Transferase(Phosphotransferase) domain 1"/>
    <property type="match status" value="1"/>
</dbReference>
<dbReference type="AlphaFoldDB" id="A0AAJ0HAP9"/>
<reference evidence="3" key="1">
    <citation type="journal article" date="2023" name="Mol. Phylogenet. Evol.">
        <title>Genome-scale phylogeny and comparative genomics of the fungal order Sordariales.</title>
        <authorList>
            <person name="Hensen N."/>
            <person name="Bonometti L."/>
            <person name="Westerberg I."/>
            <person name="Brannstrom I.O."/>
            <person name="Guillou S."/>
            <person name="Cros-Aarteil S."/>
            <person name="Calhoun S."/>
            <person name="Haridas S."/>
            <person name="Kuo A."/>
            <person name="Mondo S."/>
            <person name="Pangilinan J."/>
            <person name="Riley R."/>
            <person name="LaButti K."/>
            <person name="Andreopoulos B."/>
            <person name="Lipzen A."/>
            <person name="Chen C."/>
            <person name="Yan M."/>
            <person name="Daum C."/>
            <person name="Ng V."/>
            <person name="Clum A."/>
            <person name="Steindorff A."/>
            <person name="Ohm R.A."/>
            <person name="Martin F."/>
            <person name="Silar P."/>
            <person name="Natvig D.O."/>
            <person name="Lalanne C."/>
            <person name="Gautier V."/>
            <person name="Ament-Velasquez S.L."/>
            <person name="Kruys A."/>
            <person name="Hutchinson M.I."/>
            <person name="Powell A.J."/>
            <person name="Barry K."/>
            <person name="Miller A.N."/>
            <person name="Grigoriev I.V."/>
            <person name="Debuchy R."/>
            <person name="Gladieux P."/>
            <person name="Hiltunen Thoren M."/>
            <person name="Johannesson H."/>
        </authorList>
    </citation>
    <scope>NUCLEOTIDE SEQUENCE</scope>
    <source>
        <strain evidence="3">CBS 955.72</strain>
    </source>
</reference>
<feature type="domain" description="Protein kinase" evidence="2">
    <location>
        <begin position="349"/>
        <end position="750"/>
    </location>
</feature>
<gene>
    <name evidence="3" type="ORF">B0T25DRAFT_571275</name>
</gene>
<dbReference type="GO" id="GO:0005524">
    <property type="term" value="F:ATP binding"/>
    <property type="evidence" value="ECO:0007669"/>
    <property type="project" value="InterPro"/>
</dbReference>
<keyword evidence="4" id="KW-1185">Reference proteome</keyword>
<proteinExistence type="predicted"/>
<feature type="region of interest" description="Disordered" evidence="1">
    <location>
        <begin position="1"/>
        <end position="104"/>
    </location>
</feature>
<organism evidence="3 4">
    <name type="scientific">Lasiosphaeria hispida</name>
    <dbReference type="NCBI Taxonomy" id="260671"/>
    <lineage>
        <taxon>Eukaryota</taxon>
        <taxon>Fungi</taxon>
        <taxon>Dikarya</taxon>
        <taxon>Ascomycota</taxon>
        <taxon>Pezizomycotina</taxon>
        <taxon>Sordariomycetes</taxon>
        <taxon>Sordariomycetidae</taxon>
        <taxon>Sordariales</taxon>
        <taxon>Lasiosphaeriaceae</taxon>
        <taxon>Lasiosphaeria</taxon>
    </lineage>
</organism>
<dbReference type="PANTHER" id="PTHR24359">
    <property type="entry name" value="SERINE/THREONINE-PROTEIN KINASE SBK1"/>
    <property type="match status" value="1"/>
</dbReference>